<name>A0A815AAF4_ADIRI</name>
<dbReference type="AlphaFoldDB" id="A0A815AAF4"/>
<sequence>MNNNHQSFAQLWKHAEKQGWRLVSINDNKDLRTVFPPKNHPAARNHWAATYTNVNFKNKIVSVPHWFYSEMRKTPIYKLNDYYRRTKQKVQHMLKNFLL</sequence>
<proteinExistence type="predicted"/>
<dbReference type="EMBL" id="CAJNOJ010000180">
    <property type="protein sequence ID" value="CAF1252092.1"/>
    <property type="molecule type" value="Genomic_DNA"/>
</dbReference>
<dbReference type="OrthoDB" id="10056488at2759"/>
<comment type="caution">
    <text evidence="1">The sequence shown here is derived from an EMBL/GenBank/DDBJ whole genome shotgun (WGS) entry which is preliminary data.</text>
</comment>
<evidence type="ECO:0000313" key="1">
    <source>
        <dbReference type="EMBL" id="CAF1252092.1"/>
    </source>
</evidence>
<gene>
    <name evidence="1" type="ORF">EDS130_LOCUS28034</name>
</gene>
<reference evidence="1" key="1">
    <citation type="submission" date="2021-02" db="EMBL/GenBank/DDBJ databases">
        <authorList>
            <person name="Nowell W R."/>
        </authorList>
    </citation>
    <scope>NUCLEOTIDE SEQUENCE</scope>
</reference>
<evidence type="ECO:0000313" key="2">
    <source>
        <dbReference type="Proteomes" id="UP000663852"/>
    </source>
</evidence>
<accession>A0A815AAF4</accession>
<dbReference type="Proteomes" id="UP000663852">
    <property type="component" value="Unassembled WGS sequence"/>
</dbReference>
<protein>
    <submittedName>
        <fullName evidence="1">Uncharacterized protein</fullName>
    </submittedName>
</protein>
<organism evidence="1 2">
    <name type="scientific">Adineta ricciae</name>
    <name type="common">Rotifer</name>
    <dbReference type="NCBI Taxonomy" id="249248"/>
    <lineage>
        <taxon>Eukaryota</taxon>
        <taxon>Metazoa</taxon>
        <taxon>Spiralia</taxon>
        <taxon>Gnathifera</taxon>
        <taxon>Rotifera</taxon>
        <taxon>Eurotatoria</taxon>
        <taxon>Bdelloidea</taxon>
        <taxon>Adinetida</taxon>
        <taxon>Adinetidae</taxon>
        <taxon>Adineta</taxon>
    </lineage>
</organism>